<dbReference type="Proteomes" id="UP000199470">
    <property type="component" value="Unassembled WGS sequence"/>
</dbReference>
<dbReference type="STRING" id="758825.SAMN02982985_04650"/>
<proteinExistence type="predicted"/>
<organism evidence="1 2">
    <name type="scientific">Rugamonas rubra</name>
    <dbReference type="NCBI Taxonomy" id="758825"/>
    <lineage>
        <taxon>Bacteria</taxon>
        <taxon>Pseudomonadati</taxon>
        <taxon>Pseudomonadota</taxon>
        <taxon>Betaproteobacteria</taxon>
        <taxon>Burkholderiales</taxon>
        <taxon>Oxalobacteraceae</taxon>
        <taxon>Telluria group</taxon>
        <taxon>Rugamonas</taxon>
    </lineage>
</organism>
<dbReference type="InterPro" id="IPR016631">
    <property type="entry name" value="Regulatory_RpfE"/>
</dbReference>
<dbReference type="PIRSF" id="PIRSF015283">
    <property type="entry name" value="Regulatory_RpfE"/>
    <property type="match status" value="1"/>
</dbReference>
<keyword evidence="2" id="KW-1185">Reference proteome</keyword>
<dbReference type="OrthoDB" id="5295974at2"/>
<gene>
    <name evidence="1" type="ORF">SAMN02982985_04650</name>
</gene>
<sequence length="358" mass="38281">MKQITLALPYALPPAELAADLQRALQTPALAALLSRTGARHVQACDAGARVLPHESWLAVQLGLRAQPAAPADTDADASAPLAGAVLHGYGQPAQEGHWFIVHPIHVQMARTHLSLADPRALALADDDARVLFEAAQPYFAELGKELRYGDAGTWFLRADDWAGLATSSPDSASSMNLSDLMPEGPNAVAFRKLQNEIQMLWYEHPVNQARQARGLPPVNSFWIWGGAPAAAQPQTGSTGAAGALAVNAGPAWMMALARPALRDVALAELLQQGGAQATVVCAALIEPGIAGDWSQWLARMQQLEQDWFAPLLAALQTGRVGSATLILNHRGASAEFTTSKLAQRKFWHKHTLKNLLP</sequence>
<evidence type="ECO:0000313" key="1">
    <source>
        <dbReference type="EMBL" id="SFM60319.1"/>
    </source>
</evidence>
<dbReference type="AlphaFoldDB" id="A0A1I4S777"/>
<dbReference type="EMBL" id="FOTW01000025">
    <property type="protein sequence ID" value="SFM60319.1"/>
    <property type="molecule type" value="Genomic_DNA"/>
</dbReference>
<dbReference type="RefSeq" id="WP_093390093.1">
    <property type="nucleotide sequence ID" value="NZ_FOTW01000025.1"/>
</dbReference>
<evidence type="ECO:0008006" key="3">
    <source>
        <dbReference type="Google" id="ProtNLM"/>
    </source>
</evidence>
<accession>A0A1I4S777</accession>
<reference evidence="1 2" key="1">
    <citation type="submission" date="2016-10" db="EMBL/GenBank/DDBJ databases">
        <authorList>
            <person name="de Groot N.N."/>
        </authorList>
    </citation>
    <scope>NUCLEOTIDE SEQUENCE [LARGE SCALE GENOMIC DNA]</scope>
    <source>
        <strain evidence="1 2">ATCC 43154</strain>
    </source>
</reference>
<evidence type="ECO:0000313" key="2">
    <source>
        <dbReference type="Proteomes" id="UP000199470"/>
    </source>
</evidence>
<name>A0A1I4S777_9BURK</name>
<protein>
    <recommendedName>
        <fullName evidence="3">Regulatory protein, RpfE type</fullName>
    </recommendedName>
</protein>